<dbReference type="EMBL" id="MU006812">
    <property type="protein sequence ID" value="KAF2634915.1"/>
    <property type="molecule type" value="Genomic_DNA"/>
</dbReference>
<sequence>MAETTDNTATLPGIAALPPTTVRQIGSSQVLVDPSSVVKELIDNALDARAAAIFVDIASNTIDSIQVKDTGHGIPQEDRPLVCRRYCTSKIKDFHDLKNVGGRWLGFRGEALASMAEMSSTLEITTRIEGEPVAVRMKYRRDGELDRTERTSAPVGTIIKITDFFKHLPVRKQTTLKDPAKCLAKIRRLIQAYALARPAVRFSLRILRAKSNKGDFVYAPKKDANVEDAVIKIISKECALQCDWTATKTDGFEIHAYLPRPDAIGSKIANLGAFVAVDARPVSTGRGTFRKIVSLFKERLRKCNPKLGPVKEPFFSMNIICPPQSYDPNIEPAKDDLLFEDADLVITAVDTLLLSYYPEGMVKVYENEETVELPIPDQLPMIQNYEGNNKRSDPPIDIHEDALPSDDHAKSPLEASEGIPQWRSSMYGIDEEDLEFAYENQAPIIEEEEGRRATNISNPWTIAMMNSRTKKPANNGQLVTPAKSRGDIDISSSSPMPATTPREIPLQELLTPKTISRSIIARLSRNEELENNTRQLPPSPIQARPPIMSPQGKRSQALPLGGEAELQGPSGPSISQADMLAPRRSFNSARNAPDMLTGMMHPSSLSPRRTQRQQRWNNHQPPELGQPNDNWFGQPMLRCAPSKQTLSQTPRRAGGLKLPLSSQEEQGNIIENRLFSESNTDIRKFFGQAKVPGPSSFTPINNRPREHREKLPTMEETREPSLPSPGQHVASYEPYRALFVNDPRRLNRVRTPHSPRQGSSIDSPEVSEQLHPHIEKAVRPRPNSAEPCLAPYPPLHSVLSNNVRNASRTPKDTNTLSLDDMAKELRAYKEREDLQPHSRIPPPHEKPLGQSRRRRTTDGIRRRPSSMLPLERVPQNSRTHNIELTVSVGVGGIIHYMRKTNLGVAVGNSLEWGYPSTEFSFDVFSSSITEGTVRSWTAKVVQMLEHVYEREDCTDPEFELIDGIRKQLRNRYEDCIGTDMVEVEHVNAWMQQVGASSELTTFAQNYSASQPIHANTFEGNCVSDDRQPIGNKAIHDNEVMLSDFGNHFKTPHTSSNADRNENTTENGNGDPFLELINAKMLGSRDEHSQLEAPQVNADDYVDNFDDDELLDF</sequence>
<dbReference type="AlphaFoldDB" id="A0A6A6RIG2"/>
<dbReference type="InterPro" id="IPR036890">
    <property type="entry name" value="HATPase_C_sf"/>
</dbReference>
<evidence type="ECO:0000259" key="4">
    <source>
        <dbReference type="SMART" id="SM01340"/>
    </source>
</evidence>
<dbReference type="NCBIfam" id="TIGR00585">
    <property type="entry name" value="mutl"/>
    <property type="match status" value="1"/>
</dbReference>
<feature type="region of interest" description="Disordered" evidence="3">
    <location>
        <begin position="471"/>
        <end position="501"/>
    </location>
</feature>
<comment type="similarity">
    <text evidence="1">Belongs to the DNA mismatch repair MutL/HexB family.</text>
</comment>
<feature type="domain" description="DNA mismatch repair protein S5" evidence="4">
    <location>
        <begin position="230"/>
        <end position="358"/>
    </location>
</feature>
<feature type="compositionally biased region" description="Basic and acidic residues" evidence="3">
    <location>
        <begin position="388"/>
        <end position="411"/>
    </location>
</feature>
<dbReference type="SUPFAM" id="SSF55874">
    <property type="entry name" value="ATPase domain of HSP90 chaperone/DNA topoisomerase II/histidine kinase"/>
    <property type="match status" value="1"/>
</dbReference>
<dbReference type="CDD" id="cd16926">
    <property type="entry name" value="HATPase_MutL-MLH-PMS-like"/>
    <property type="match status" value="1"/>
</dbReference>
<feature type="region of interest" description="Disordered" evidence="3">
    <location>
        <begin position="388"/>
        <end position="415"/>
    </location>
</feature>
<evidence type="ECO:0000256" key="3">
    <source>
        <dbReference type="SAM" id="MobiDB-lite"/>
    </source>
</evidence>
<dbReference type="Gene3D" id="3.30.565.10">
    <property type="entry name" value="Histidine kinase-like ATPase, C-terminal domain"/>
    <property type="match status" value="1"/>
</dbReference>
<dbReference type="SUPFAM" id="SSF54211">
    <property type="entry name" value="Ribosomal protein S5 domain 2-like"/>
    <property type="match status" value="1"/>
</dbReference>
<keyword evidence="6" id="KW-1185">Reference proteome</keyword>
<feature type="compositionally biased region" description="Basic and acidic residues" evidence="3">
    <location>
        <begin position="703"/>
        <end position="719"/>
    </location>
</feature>
<feature type="region of interest" description="Disordered" evidence="3">
    <location>
        <begin position="601"/>
        <end position="628"/>
    </location>
</feature>
<feature type="region of interest" description="Disordered" evidence="3">
    <location>
        <begin position="831"/>
        <end position="864"/>
    </location>
</feature>
<feature type="region of interest" description="Disordered" evidence="3">
    <location>
        <begin position="749"/>
        <end position="768"/>
    </location>
</feature>
<accession>A0A6A6RIG2</accession>
<dbReference type="PANTHER" id="PTHR10073:SF41">
    <property type="entry name" value="MISMATCH REPAIR PROTEIN, PUTATIVE (AFU_ORTHOLOGUE AFUA_8G05820)-RELATED"/>
    <property type="match status" value="1"/>
</dbReference>
<dbReference type="InterPro" id="IPR014721">
    <property type="entry name" value="Ribsml_uS5_D2-typ_fold_subgr"/>
</dbReference>
<dbReference type="InterPro" id="IPR002099">
    <property type="entry name" value="MutL/Mlh/PMS"/>
</dbReference>
<protein>
    <recommendedName>
        <fullName evidence="4">DNA mismatch repair protein S5 domain-containing protein</fullName>
    </recommendedName>
</protein>
<evidence type="ECO:0000313" key="5">
    <source>
        <dbReference type="EMBL" id="KAF2634915.1"/>
    </source>
</evidence>
<feature type="compositionally biased region" description="Basic and acidic residues" evidence="3">
    <location>
        <begin position="831"/>
        <end position="847"/>
    </location>
</feature>
<dbReference type="InterPro" id="IPR038973">
    <property type="entry name" value="MutL/Mlh/Pms-like"/>
</dbReference>
<feature type="compositionally biased region" description="Polar residues" evidence="3">
    <location>
        <begin position="1051"/>
        <end position="1067"/>
    </location>
</feature>
<evidence type="ECO:0000256" key="2">
    <source>
        <dbReference type="ARBA" id="ARBA00022763"/>
    </source>
</evidence>
<evidence type="ECO:0000256" key="1">
    <source>
        <dbReference type="ARBA" id="ARBA00006082"/>
    </source>
</evidence>
<dbReference type="GO" id="GO:0140664">
    <property type="term" value="F:ATP-dependent DNA damage sensor activity"/>
    <property type="evidence" value="ECO:0007669"/>
    <property type="project" value="InterPro"/>
</dbReference>
<dbReference type="Pfam" id="PF01119">
    <property type="entry name" value="DNA_mis_repair"/>
    <property type="match status" value="1"/>
</dbReference>
<dbReference type="GO" id="GO:0061982">
    <property type="term" value="P:meiosis I cell cycle process"/>
    <property type="evidence" value="ECO:0007669"/>
    <property type="project" value="UniProtKB-ARBA"/>
</dbReference>
<dbReference type="InterPro" id="IPR013507">
    <property type="entry name" value="DNA_mismatch_S5_2-like"/>
</dbReference>
<organism evidence="5 6">
    <name type="scientific">Massarina eburnea CBS 473.64</name>
    <dbReference type="NCBI Taxonomy" id="1395130"/>
    <lineage>
        <taxon>Eukaryota</taxon>
        <taxon>Fungi</taxon>
        <taxon>Dikarya</taxon>
        <taxon>Ascomycota</taxon>
        <taxon>Pezizomycotina</taxon>
        <taxon>Dothideomycetes</taxon>
        <taxon>Pleosporomycetidae</taxon>
        <taxon>Pleosporales</taxon>
        <taxon>Massarineae</taxon>
        <taxon>Massarinaceae</taxon>
        <taxon>Massarina</taxon>
    </lineage>
</organism>
<dbReference type="InterPro" id="IPR014762">
    <property type="entry name" value="DNA_mismatch_repair_CS"/>
</dbReference>
<gene>
    <name evidence="5" type="ORF">P280DRAFT_523576</name>
</gene>
<dbReference type="Gene3D" id="3.30.230.10">
    <property type="match status" value="1"/>
</dbReference>
<name>A0A6A6RIG2_9PLEO</name>
<dbReference type="SMART" id="SM01340">
    <property type="entry name" value="DNA_mis_repair"/>
    <property type="match status" value="1"/>
</dbReference>
<keyword evidence="2" id="KW-0227">DNA damage</keyword>
<dbReference type="InterPro" id="IPR020568">
    <property type="entry name" value="Ribosomal_Su5_D2-typ_SF"/>
</dbReference>
<dbReference type="GO" id="GO:0016887">
    <property type="term" value="F:ATP hydrolysis activity"/>
    <property type="evidence" value="ECO:0007669"/>
    <property type="project" value="InterPro"/>
</dbReference>
<evidence type="ECO:0000313" key="6">
    <source>
        <dbReference type="Proteomes" id="UP000799753"/>
    </source>
</evidence>
<feature type="compositionally biased region" description="Polar residues" evidence="3">
    <location>
        <begin position="603"/>
        <end position="620"/>
    </location>
</feature>
<proteinExistence type="inferred from homology"/>
<dbReference type="Proteomes" id="UP000799753">
    <property type="component" value="Unassembled WGS sequence"/>
</dbReference>
<feature type="region of interest" description="Disordered" evidence="3">
    <location>
        <begin position="1046"/>
        <end position="1072"/>
    </location>
</feature>
<dbReference type="PANTHER" id="PTHR10073">
    <property type="entry name" value="DNA MISMATCH REPAIR PROTEIN MLH, PMS, MUTL"/>
    <property type="match status" value="1"/>
</dbReference>
<dbReference type="FunFam" id="3.30.565.10:FF:000017">
    <property type="entry name" value="PMS1 homolog 1, mismatch repair system component"/>
    <property type="match status" value="1"/>
</dbReference>
<dbReference type="OrthoDB" id="10263226at2759"/>
<dbReference type="PROSITE" id="PS00058">
    <property type="entry name" value="DNA_MISMATCH_REPAIR_1"/>
    <property type="match status" value="1"/>
</dbReference>
<dbReference type="CDD" id="cd03485">
    <property type="entry name" value="MutL_Trans_hPMS_1_like"/>
    <property type="match status" value="1"/>
</dbReference>
<dbReference type="Pfam" id="PF13589">
    <property type="entry name" value="HATPase_c_3"/>
    <property type="match status" value="1"/>
</dbReference>
<dbReference type="GO" id="GO:0032389">
    <property type="term" value="C:MutLalpha complex"/>
    <property type="evidence" value="ECO:0007669"/>
    <property type="project" value="TreeGrafter"/>
</dbReference>
<dbReference type="GO" id="GO:0005524">
    <property type="term" value="F:ATP binding"/>
    <property type="evidence" value="ECO:0007669"/>
    <property type="project" value="InterPro"/>
</dbReference>
<dbReference type="GO" id="GO:0006298">
    <property type="term" value="P:mismatch repair"/>
    <property type="evidence" value="ECO:0007669"/>
    <property type="project" value="InterPro"/>
</dbReference>
<reference evidence="5" key="1">
    <citation type="journal article" date="2020" name="Stud. Mycol.">
        <title>101 Dothideomycetes genomes: a test case for predicting lifestyles and emergence of pathogens.</title>
        <authorList>
            <person name="Haridas S."/>
            <person name="Albert R."/>
            <person name="Binder M."/>
            <person name="Bloem J."/>
            <person name="Labutti K."/>
            <person name="Salamov A."/>
            <person name="Andreopoulos B."/>
            <person name="Baker S."/>
            <person name="Barry K."/>
            <person name="Bills G."/>
            <person name="Bluhm B."/>
            <person name="Cannon C."/>
            <person name="Castanera R."/>
            <person name="Culley D."/>
            <person name="Daum C."/>
            <person name="Ezra D."/>
            <person name="Gonzalez J."/>
            <person name="Henrissat B."/>
            <person name="Kuo A."/>
            <person name="Liang C."/>
            <person name="Lipzen A."/>
            <person name="Lutzoni F."/>
            <person name="Magnuson J."/>
            <person name="Mondo S."/>
            <person name="Nolan M."/>
            <person name="Ohm R."/>
            <person name="Pangilinan J."/>
            <person name="Park H.-J."/>
            <person name="Ramirez L."/>
            <person name="Alfaro M."/>
            <person name="Sun H."/>
            <person name="Tritt A."/>
            <person name="Yoshinaga Y."/>
            <person name="Zwiers L.-H."/>
            <person name="Turgeon B."/>
            <person name="Goodwin S."/>
            <person name="Spatafora J."/>
            <person name="Crous P."/>
            <person name="Grigoriev I."/>
        </authorList>
    </citation>
    <scope>NUCLEOTIDE SEQUENCE</scope>
    <source>
        <strain evidence="5">CBS 473.64</strain>
    </source>
</reference>
<feature type="region of interest" description="Disordered" evidence="3">
    <location>
        <begin position="526"/>
        <end position="577"/>
    </location>
</feature>
<feature type="region of interest" description="Disordered" evidence="3">
    <location>
        <begin position="687"/>
        <end position="730"/>
    </location>
</feature>
<dbReference type="GO" id="GO:0030983">
    <property type="term" value="F:mismatched DNA binding"/>
    <property type="evidence" value="ECO:0007669"/>
    <property type="project" value="InterPro"/>
</dbReference>